<dbReference type="RefSeq" id="WP_160334279.1">
    <property type="nucleotide sequence ID" value="NZ_WSRP01000003.1"/>
</dbReference>
<evidence type="ECO:0000259" key="5">
    <source>
        <dbReference type="PROSITE" id="PS50043"/>
    </source>
</evidence>
<protein>
    <submittedName>
        <fullName evidence="7">Response regulator</fullName>
    </submittedName>
</protein>
<keyword evidence="4" id="KW-0597">Phosphoprotein</keyword>
<dbReference type="SMART" id="SM00421">
    <property type="entry name" value="HTH_LUXR"/>
    <property type="match status" value="1"/>
</dbReference>
<dbReference type="AlphaFoldDB" id="A0A6L6YGC5"/>
<keyword evidence="2" id="KW-0238">DNA-binding</keyword>
<dbReference type="PROSITE" id="PS50110">
    <property type="entry name" value="RESPONSE_REGULATORY"/>
    <property type="match status" value="1"/>
</dbReference>
<dbReference type="GO" id="GO:0003677">
    <property type="term" value="F:DNA binding"/>
    <property type="evidence" value="ECO:0007669"/>
    <property type="project" value="UniProtKB-KW"/>
</dbReference>
<gene>
    <name evidence="7" type="ORF">E5987_01300</name>
</gene>
<dbReference type="Proteomes" id="UP000472580">
    <property type="component" value="Unassembled WGS sequence"/>
</dbReference>
<dbReference type="EMBL" id="WSRP01000003">
    <property type="protein sequence ID" value="MVX55843.1"/>
    <property type="molecule type" value="Genomic_DNA"/>
</dbReference>
<dbReference type="SUPFAM" id="SSF46894">
    <property type="entry name" value="C-terminal effector domain of the bipartite response regulators"/>
    <property type="match status" value="1"/>
</dbReference>
<evidence type="ECO:0000256" key="3">
    <source>
        <dbReference type="ARBA" id="ARBA00023163"/>
    </source>
</evidence>
<evidence type="ECO:0000313" key="8">
    <source>
        <dbReference type="Proteomes" id="UP000472580"/>
    </source>
</evidence>
<dbReference type="InterPro" id="IPR001789">
    <property type="entry name" value="Sig_transdc_resp-reg_receiver"/>
</dbReference>
<evidence type="ECO:0000256" key="2">
    <source>
        <dbReference type="ARBA" id="ARBA00023125"/>
    </source>
</evidence>
<dbReference type="InterPro" id="IPR036388">
    <property type="entry name" value="WH-like_DNA-bd_sf"/>
</dbReference>
<dbReference type="Gene3D" id="1.10.10.10">
    <property type="entry name" value="Winged helix-like DNA-binding domain superfamily/Winged helix DNA-binding domain"/>
    <property type="match status" value="1"/>
</dbReference>
<dbReference type="GO" id="GO:0006355">
    <property type="term" value="P:regulation of DNA-templated transcription"/>
    <property type="evidence" value="ECO:0007669"/>
    <property type="project" value="InterPro"/>
</dbReference>
<keyword evidence="8" id="KW-1185">Reference proteome</keyword>
<feature type="modified residue" description="4-aspartylphosphate" evidence="4">
    <location>
        <position position="54"/>
    </location>
</feature>
<dbReference type="CDD" id="cd06170">
    <property type="entry name" value="LuxR_C_like"/>
    <property type="match status" value="1"/>
</dbReference>
<proteinExistence type="predicted"/>
<feature type="domain" description="Response regulatory" evidence="6">
    <location>
        <begin position="5"/>
        <end position="119"/>
    </location>
</feature>
<reference evidence="7 8" key="1">
    <citation type="submission" date="2019-12" db="EMBL/GenBank/DDBJ databases">
        <title>Microbes associate with the intestines of laboratory mice.</title>
        <authorList>
            <person name="Navarre W."/>
            <person name="Wong E."/>
        </authorList>
    </citation>
    <scope>NUCLEOTIDE SEQUENCE [LARGE SCALE GENOMIC DNA]</scope>
    <source>
        <strain evidence="7 8">NM82_D38</strain>
    </source>
</reference>
<keyword evidence="1" id="KW-0805">Transcription regulation</keyword>
<dbReference type="PANTHER" id="PTHR44688">
    <property type="entry name" value="DNA-BINDING TRANSCRIPTIONAL ACTIVATOR DEVR_DOSR"/>
    <property type="match status" value="1"/>
</dbReference>
<dbReference type="OrthoDB" id="9802186at2"/>
<dbReference type="InterPro" id="IPR011006">
    <property type="entry name" value="CheY-like_superfamily"/>
</dbReference>
<evidence type="ECO:0000313" key="7">
    <source>
        <dbReference type="EMBL" id="MVX55843.1"/>
    </source>
</evidence>
<evidence type="ECO:0000256" key="4">
    <source>
        <dbReference type="PROSITE-ProRule" id="PRU00169"/>
    </source>
</evidence>
<dbReference type="GO" id="GO:0000160">
    <property type="term" value="P:phosphorelay signal transduction system"/>
    <property type="evidence" value="ECO:0007669"/>
    <property type="project" value="InterPro"/>
</dbReference>
<dbReference type="PANTHER" id="PTHR44688:SF16">
    <property type="entry name" value="DNA-BINDING TRANSCRIPTIONAL ACTIVATOR DEVR_DOSR"/>
    <property type="match status" value="1"/>
</dbReference>
<dbReference type="Pfam" id="PF00196">
    <property type="entry name" value="GerE"/>
    <property type="match status" value="1"/>
</dbReference>
<organism evidence="7 8">
    <name type="scientific">Parasutterella muris</name>
    <dbReference type="NCBI Taxonomy" id="2565572"/>
    <lineage>
        <taxon>Bacteria</taxon>
        <taxon>Pseudomonadati</taxon>
        <taxon>Pseudomonadota</taxon>
        <taxon>Betaproteobacteria</taxon>
        <taxon>Burkholderiales</taxon>
        <taxon>Sutterellaceae</taxon>
        <taxon>Parasutterella</taxon>
    </lineage>
</organism>
<dbReference type="InterPro" id="IPR016032">
    <property type="entry name" value="Sig_transdc_resp-reg_C-effctor"/>
</dbReference>
<evidence type="ECO:0000259" key="6">
    <source>
        <dbReference type="PROSITE" id="PS50110"/>
    </source>
</evidence>
<dbReference type="PROSITE" id="PS00622">
    <property type="entry name" value="HTH_LUXR_1"/>
    <property type="match status" value="1"/>
</dbReference>
<accession>A0A6L6YGC5</accession>
<comment type="caution">
    <text evidence="7">The sequence shown here is derived from an EMBL/GenBank/DDBJ whole genome shotgun (WGS) entry which is preliminary data.</text>
</comment>
<dbReference type="InterPro" id="IPR000792">
    <property type="entry name" value="Tscrpt_reg_LuxR_C"/>
</dbReference>
<keyword evidence="3" id="KW-0804">Transcription</keyword>
<dbReference type="PROSITE" id="PS50043">
    <property type="entry name" value="HTH_LUXR_2"/>
    <property type="match status" value="1"/>
</dbReference>
<dbReference type="SMART" id="SM00448">
    <property type="entry name" value="REC"/>
    <property type="match status" value="1"/>
</dbReference>
<feature type="domain" description="HTH luxR-type" evidence="5">
    <location>
        <begin position="135"/>
        <end position="200"/>
    </location>
</feature>
<sequence length="204" mass="22824">MKHPLVRIIDDDADARSSTSFFLSVMGWEIKEYESAVHFLETDDLSRPGCLVLDVRMPEMTGMELQVKLNQKDCRLPIIFLSGHGDLDMAVHALKRGASDFLEKTSKPERLQAAVCKAVKESVALTESIESREKLKSVFESLTPREKEVALRVAKGELNKIIAYDLGISERTVKMHRSNVCAKLNVASAVELAAFLNELQVSYE</sequence>
<dbReference type="Pfam" id="PF00072">
    <property type="entry name" value="Response_reg"/>
    <property type="match status" value="1"/>
</dbReference>
<dbReference type="PRINTS" id="PR00038">
    <property type="entry name" value="HTHLUXR"/>
</dbReference>
<evidence type="ECO:0000256" key="1">
    <source>
        <dbReference type="ARBA" id="ARBA00023015"/>
    </source>
</evidence>
<dbReference type="Gene3D" id="3.40.50.2300">
    <property type="match status" value="1"/>
</dbReference>
<dbReference type="SUPFAM" id="SSF52172">
    <property type="entry name" value="CheY-like"/>
    <property type="match status" value="1"/>
</dbReference>
<name>A0A6L6YGC5_9BURK</name>